<dbReference type="HOGENOM" id="CLU_147162_11_1_6"/>
<evidence type="ECO:0000313" key="3">
    <source>
        <dbReference type="EMBL" id="AHE97813.1"/>
    </source>
</evidence>
<dbReference type="EMBL" id="CP007029">
    <property type="protein sequence ID" value="AHE97813.1"/>
    <property type="molecule type" value="Genomic_DNA"/>
</dbReference>
<dbReference type="InterPro" id="IPR035093">
    <property type="entry name" value="RelE/ParE_toxin_dom_sf"/>
</dbReference>
<dbReference type="AlphaFoldDB" id="W0DLE2"/>
<name>W0DLE2_9GAMM</name>
<dbReference type="OrthoDB" id="9798046at2"/>
<organism evidence="3 4">
    <name type="scientific">Thioalkalivibrio paradoxus ARh 1</name>
    <dbReference type="NCBI Taxonomy" id="713585"/>
    <lineage>
        <taxon>Bacteria</taxon>
        <taxon>Pseudomonadati</taxon>
        <taxon>Pseudomonadota</taxon>
        <taxon>Gammaproteobacteria</taxon>
        <taxon>Chromatiales</taxon>
        <taxon>Ectothiorhodospiraceae</taxon>
        <taxon>Thioalkalivibrio</taxon>
    </lineage>
</organism>
<dbReference type="Pfam" id="PF05016">
    <property type="entry name" value="ParE_toxin"/>
    <property type="match status" value="1"/>
</dbReference>
<evidence type="ECO:0000313" key="4">
    <source>
        <dbReference type="Proteomes" id="UP000005289"/>
    </source>
</evidence>
<protein>
    <submittedName>
        <fullName evidence="3">Translation repressor RelE</fullName>
    </submittedName>
</protein>
<dbReference type="STRING" id="713585.THITH_05575"/>
<accession>W0DLE2</accession>
<evidence type="ECO:0000256" key="2">
    <source>
        <dbReference type="ARBA" id="ARBA00022649"/>
    </source>
</evidence>
<dbReference type="InterPro" id="IPR007712">
    <property type="entry name" value="RelE/ParE_toxin"/>
</dbReference>
<keyword evidence="2" id="KW-1277">Toxin-antitoxin system</keyword>
<dbReference type="InterPro" id="IPR051803">
    <property type="entry name" value="TA_system_RelE-like_toxin"/>
</dbReference>
<comment type="similarity">
    <text evidence="1">Belongs to the RelE toxin family.</text>
</comment>
<dbReference type="Proteomes" id="UP000005289">
    <property type="component" value="Chromosome"/>
</dbReference>
<dbReference type="Gene3D" id="3.30.2310.20">
    <property type="entry name" value="RelE-like"/>
    <property type="match status" value="1"/>
</dbReference>
<keyword evidence="4" id="KW-1185">Reference proteome</keyword>
<sequence length="92" mass="10378">MKVRWTPEALEDRLQIWDYIAAEDPQAALRLDQRIAGTVSLPEEHPEMGRPGLIAGTRERIPHESDRVVYEIAPSAGWILAVVHSARNWPAV</sequence>
<dbReference type="KEGG" id="tti:THITH_05575"/>
<gene>
    <name evidence="3" type="ORF">THITH_05575</name>
</gene>
<dbReference type="PANTHER" id="PTHR33755">
    <property type="entry name" value="TOXIN PARE1-RELATED"/>
    <property type="match status" value="1"/>
</dbReference>
<reference evidence="3 4" key="1">
    <citation type="submission" date="2013-12" db="EMBL/GenBank/DDBJ databases">
        <authorList>
            <consortium name="DOE Joint Genome Institute"/>
            <person name="Muyzer G."/>
            <person name="Huntemann M."/>
            <person name="Han J."/>
            <person name="Chen A."/>
            <person name="Kyrpides N."/>
            <person name="Mavromatis K."/>
            <person name="Markowitz V."/>
            <person name="Palaniappan K."/>
            <person name="Ivanova N."/>
            <person name="Schaumberg A."/>
            <person name="Pati A."/>
            <person name="Liolios K."/>
            <person name="Nordberg H.P."/>
            <person name="Cantor M.N."/>
            <person name="Hua S.X."/>
            <person name="Woyke T."/>
        </authorList>
    </citation>
    <scope>NUCLEOTIDE SEQUENCE [LARGE SCALE GENOMIC DNA]</scope>
    <source>
        <strain evidence="3 4">ARh 1</strain>
    </source>
</reference>
<proteinExistence type="inferred from homology"/>
<evidence type="ECO:0000256" key="1">
    <source>
        <dbReference type="ARBA" id="ARBA00006226"/>
    </source>
</evidence>